<dbReference type="EMBL" id="JBBIAA010000030">
    <property type="protein sequence ID" value="MEJ5946717.1"/>
    <property type="molecule type" value="Genomic_DNA"/>
</dbReference>
<dbReference type="Proteomes" id="UP001387100">
    <property type="component" value="Unassembled WGS sequence"/>
</dbReference>
<dbReference type="InterPro" id="IPR005149">
    <property type="entry name" value="Tscrpt_reg_PadR_N"/>
</dbReference>
<comment type="caution">
    <text evidence="3">The sequence shown here is derived from an EMBL/GenBank/DDBJ whole genome shotgun (WGS) entry which is preliminary data.</text>
</comment>
<evidence type="ECO:0000256" key="1">
    <source>
        <dbReference type="SAM" id="MobiDB-lite"/>
    </source>
</evidence>
<dbReference type="Pfam" id="PF03551">
    <property type="entry name" value="PadR"/>
    <property type="match status" value="1"/>
</dbReference>
<evidence type="ECO:0000259" key="2">
    <source>
        <dbReference type="Pfam" id="PF03551"/>
    </source>
</evidence>
<dbReference type="RefSeq" id="WP_339576098.1">
    <property type="nucleotide sequence ID" value="NZ_JBBIAA010000030.1"/>
</dbReference>
<dbReference type="InterPro" id="IPR036388">
    <property type="entry name" value="WH-like_DNA-bd_sf"/>
</dbReference>
<sequence>MPKDMTEPAFWVLTALAETPRHGYAVLGRVEELTGGQSPLRVTTLYATLERLERDGRVRVVSEEVVAGRARRTYDITTDGREALSLEADRLVARASAAQASLDRGRPAPTRTTGWATA</sequence>
<accession>A0ABU8RNN9</accession>
<evidence type="ECO:0000313" key="3">
    <source>
        <dbReference type="EMBL" id="MEJ5946717.1"/>
    </source>
</evidence>
<gene>
    <name evidence="3" type="ORF">WDZ17_15565</name>
</gene>
<reference evidence="3 4" key="1">
    <citation type="journal article" date="2017" name="Int. J. Syst. Evol. Microbiol.">
        <title>Pseudokineococcus basanitobsidens sp. nov., isolated from volcanic rock.</title>
        <authorList>
            <person name="Lee D.W."/>
            <person name="Park M.Y."/>
            <person name="Kim J.J."/>
            <person name="Kim B.S."/>
        </authorList>
    </citation>
    <scope>NUCLEOTIDE SEQUENCE [LARGE SCALE GENOMIC DNA]</scope>
    <source>
        <strain evidence="3 4">DSM 103726</strain>
    </source>
</reference>
<dbReference type="Gene3D" id="1.10.10.10">
    <property type="entry name" value="Winged helix-like DNA-binding domain superfamily/Winged helix DNA-binding domain"/>
    <property type="match status" value="1"/>
</dbReference>
<dbReference type="SUPFAM" id="SSF46785">
    <property type="entry name" value="Winged helix' DNA-binding domain"/>
    <property type="match status" value="1"/>
</dbReference>
<feature type="domain" description="Transcription regulator PadR N-terminal" evidence="2">
    <location>
        <begin position="12"/>
        <end position="84"/>
    </location>
</feature>
<dbReference type="InterPro" id="IPR036390">
    <property type="entry name" value="WH_DNA-bd_sf"/>
</dbReference>
<proteinExistence type="predicted"/>
<feature type="region of interest" description="Disordered" evidence="1">
    <location>
        <begin position="97"/>
        <end position="118"/>
    </location>
</feature>
<evidence type="ECO:0000313" key="4">
    <source>
        <dbReference type="Proteomes" id="UP001387100"/>
    </source>
</evidence>
<protein>
    <submittedName>
        <fullName evidence="3">PadR family transcriptional regulator</fullName>
    </submittedName>
</protein>
<keyword evidence="4" id="KW-1185">Reference proteome</keyword>
<dbReference type="InterPro" id="IPR052509">
    <property type="entry name" value="Metal_resp_DNA-bind_regulator"/>
</dbReference>
<organism evidence="3 4">
    <name type="scientific">Pseudokineococcus basanitobsidens</name>
    <dbReference type="NCBI Taxonomy" id="1926649"/>
    <lineage>
        <taxon>Bacteria</taxon>
        <taxon>Bacillati</taxon>
        <taxon>Actinomycetota</taxon>
        <taxon>Actinomycetes</taxon>
        <taxon>Kineosporiales</taxon>
        <taxon>Kineosporiaceae</taxon>
        <taxon>Pseudokineococcus</taxon>
    </lineage>
</organism>
<name>A0ABU8RNN9_9ACTN</name>
<dbReference type="PANTHER" id="PTHR33169:SF13">
    <property type="entry name" value="PADR-FAMILY TRANSCRIPTIONAL REGULATOR"/>
    <property type="match status" value="1"/>
</dbReference>
<dbReference type="PANTHER" id="PTHR33169">
    <property type="entry name" value="PADR-FAMILY TRANSCRIPTIONAL REGULATOR"/>
    <property type="match status" value="1"/>
</dbReference>